<gene>
    <name evidence="6" type="ORF">Afil01_18610</name>
</gene>
<accession>A0A9W6SH55</accession>
<protein>
    <submittedName>
        <fullName evidence="6">ABC transporter</fullName>
    </submittedName>
</protein>
<reference evidence="6" key="1">
    <citation type="submission" date="2023-03" db="EMBL/GenBank/DDBJ databases">
        <title>Actinorhabdospora filicis NBRC 111898.</title>
        <authorList>
            <person name="Ichikawa N."/>
            <person name="Sato H."/>
            <person name="Tonouchi N."/>
        </authorList>
    </citation>
    <scope>NUCLEOTIDE SEQUENCE</scope>
    <source>
        <strain evidence="6">NBRC 111898</strain>
    </source>
</reference>
<evidence type="ECO:0000313" key="7">
    <source>
        <dbReference type="Proteomes" id="UP001165079"/>
    </source>
</evidence>
<sequence>MLIAAVRAAGLVKRYGNRTALHGLDIEVAPGEVFGFLGPNGAGKTTTIRLMLDLIRPTAGTIEVLGKDPRRGGPQLRRRIGYLPGELHLEGRQTAADLLAFLAARRGGVRAGRITELAELLDLDLSRQVRKLSKGNKQKVGIVQAFMHDPALLVLDEPTSGLDPLLQHRFLDLVRAARDDGRTVFMSSHVLSEVQEVADRAVIMRGGRVLATEDVDDLRKRALRNVEIAFGGPVALADFTGLPGVRDVSVDGSVLRCTTEGSADALVKAAARHTVHSIRSTEPDLEEIFFAYYGGRE</sequence>
<dbReference type="RefSeq" id="WP_349497677.1">
    <property type="nucleotide sequence ID" value="NZ_BSTX01000001.1"/>
</dbReference>
<dbReference type="Proteomes" id="UP001165079">
    <property type="component" value="Unassembled WGS sequence"/>
</dbReference>
<dbReference type="PANTHER" id="PTHR43335">
    <property type="entry name" value="ABC TRANSPORTER, ATP-BINDING PROTEIN"/>
    <property type="match status" value="1"/>
</dbReference>
<keyword evidence="2" id="KW-0813">Transport</keyword>
<evidence type="ECO:0000256" key="2">
    <source>
        <dbReference type="ARBA" id="ARBA00022448"/>
    </source>
</evidence>
<keyword evidence="7" id="KW-1185">Reference proteome</keyword>
<dbReference type="AlphaFoldDB" id="A0A9W6SH55"/>
<evidence type="ECO:0000259" key="5">
    <source>
        <dbReference type="PROSITE" id="PS50893"/>
    </source>
</evidence>
<dbReference type="InterPro" id="IPR003593">
    <property type="entry name" value="AAA+_ATPase"/>
</dbReference>
<dbReference type="InterPro" id="IPR003439">
    <property type="entry name" value="ABC_transporter-like_ATP-bd"/>
</dbReference>
<keyword evidence="3" id="KW-0547">Nucleotide-binding</keyword>
<dbReference type="Gene3D" id="3.40.50.300">
    <property type="entry name" value="P-loop containing nucleotide triphosphate hydrolases"/>
    <property type="match status" value="1"/>
</dbReference>
<dbReference type="Pfam" id="PF00005">
    <property type="entry name" value="ABC_tran"/>
    <property type="match status" value="1"/>
</dbReference>
<organism evidence="6 7">
    <name type="scientific">Actinorhabdospora filicis</name>
    <dbReference type="NCBI Taxonomy" id="1785913"/>
    <lineage>
        <taxon>Bacteria</taxon>
        <taxon>Bacillati</taxon>
        <taxon>Actinomycetota</taxon>
        <taxon>Actinomycetes</taxon>
        <taxon>Micromonosporales</taxon>
        <taxon>Micromonosporaceae</taxon>
        <taxon>Actinorhabdospora</taxon>
    </lineage>
</organism>
<dbReference type="PROSITE" id="PS00211">
    <property type="entry name" value="ABC_TRANSPORTER_1"/>
    <property type="match status" value="1"/>
</dbReference>
<dbReference type="EMBL" id="BSTX01000001">
    <property type="protein sequence ID" value="GLZ77054.1"/>
    <property type="molecule type" value="Genomic_DNA"/>
</dbReference>
<dbReference type="InterPro" id="IPR017871">
    <property type="entry name" value="ABC_transporter-like_CS"/>
</dbReference>
<comment type="caution">
    <text evidence="6">The sequence shown here is derived from an EMBL/GenBank/DDBJ whole genome shotgun (WGS) entry which is preliminary data.</text>
</comment>
<dbReference type="PANTHER" id="PTHR43335:SF4">
    <property type="entry name" value="ABC TRANSPORTER, ATP-BINDING PROTEIN"/>
    <property type="match status" value="1"/>
</dbReference>
<dbReference type="SMART" id="SM00382">
    <property type="entry name" value="AAA"/>
    <property type="match status" value="1"/>
</dbReference>
<evidence type="ECO:0000256" key="4">
    <source>
        <dbReference type="ARBA" id="ARBA00022840"/>
    </source>
</evidence>
<comment type="similarity">
    <text evidence="1">Belongs to the ABC transporter superfamily.</text>
</comment>
<proteinExistence type="inferred from homology"/>
<evidence type="ECO:0000256" key="3">
    <source>
        <dbReference type="ARBA" id="ARBA00022741"/>
    </source>
</evidence>
<name>A0A9W6SH55_9ACTN</name>
<dbReference type="GO" id="GO:0016887">
    <property type="term" value="F:ATP hydrolysis activity"/>
    <property type="evidence" value="ECO:0007669"/>
    <property type="project" value="InterPro"/>
</dbReference>
<dbReference type="PROSITE" id="PS50893">
    <property type="entry name" value="ABC_TRANSPORTER_2"/>
    <property type="match status" value="1"/>
</dbReference>
<dbReference type="GO" id="GO:0005524">
    <property type="term" value="F:ATP binding"/>
    <property type="evidence" value="ECO:0007669"/>
    <property type="project" value="UniProtKB-KW"/>
</dbReference>
<keyword evidence="4" id="KW-0067">ATP-binding</keyword>
<dbReference type="CDD" id="cd03230">
    <property type="entry name" value="ABC_DR_subfamily_A"/>
    <property type="match status" value="1"/>
</dbReference>
<evidence type="ECO:0000313" key="6">
    <source>
        <dbReference type="EMBL" id="GLZ77054.1"/>
    </source>
</evidence>
<evidence type="ECO:0000256" key="1">
    <source>
        <dbReference type="ARBA" id="ARBA00005417"/>
    </source>
</evidence>
<feature type="domain" description="ABC transporter" evidence="5">
    <location>
        <begin position="6"/>
        <end position="231"/>
    </location>
</feature>
<dbReference type="SUPFAM" id="SSF52540">
    <property type="entry name" value="P-loop containing nucleoside triphosphate hydrolases"/>
    <property type="match status" value="1"/>
</dbReference>
<dbReference type="InterPro" id="IPR027417">
    <property type="entry name" value="P-loop_NTPase"/>
</dbReference>